<gene>
    <name evidence="1" type="ORF">IFR04_007012</name>
</gene>
<dbReference type="OrthoDB" id="5275938at2759"/>
<evidence type="ECO:0000313" key="1">
    <source>
        <dbReference type="EMBL" id="KAG4419880.1"/>
    </source>
</evidence>
<dbReference type="AlphaFoldDB" id="A0A8H7TE08"/>
<dbReference type="EMBL" id="JAFJYH010000096">
    <property type="protein sequence ID" value="KAG4419880.1"/>
    <property type="molecule type" value="Genomic_DNA"/>
</dbReference>
<name>A0A8H7TE08_9HELO</name>
<protein>
    <submittedName>
        <fullName evidence="1">Uncharacterized protein</fullName>
    </submittedName>
</protein>
<evidence type="ECO:0000313" key="2">
    <source>
        <dbReference type="Proteomes" id="UP000664132"/>
    </source>
</evidence>
<dbReference type="Proteomes" id="UP000664132">
    <property type="component" value="Unassembled WGS sequence"/>
</dbReference>
<reference evidence="1" key="1">
    <citation type="submission" date="2021-02" db="EMBL/GenBank/DDBJ databases">
        <title>Genome sequence Cadophora malorum strain M34.</title>
        <authorList>
            <person name="Stefanovic E."/>
            <person name="Vu D."/>
            <person name="Scully C."/>
            <person name="Dijksterhuis J."/>
            <person name="Roader J."/>
            <person name="Houbraken J."/>
        </authorList>
    </citation>
    <scope>NUCLEOTIDE SEQUENCE</scope>
    <source>
        <strain evidence="1">M34</strain>
    </source>
</reference>
<accession>A0A8H7TE08</accession>
<proteinExistence type="predicted"/>
<organism evidence="1 2">
    <name type="scientific">Cadophora malorum</name>
    <dbReference type="NCBI Taxonomy" id="108018"/>
    <lineage>
        <taxon>Eukaryota</taxon>
        <taxon>Fungi</taxon>
        <taxon>Dikarya</taxon>
        <taxon>Ascomycota</taxon>
        <taxon>Pezizomycotina</taxon>
        <taxon>Leotiomycetes</taxon>
        <taxon>Helotiales</taxon>
        <taxon>Ploettnerulaceae</taxon>
        <taxon>Cadophora</taxon>
    </lineage>
</organism>
<comment type="caution">
    <text evidence="1">The sequence shown here is derived from an EMBL/GenBank/DDBJ whole genome shotgun (WGS) entry which is preliminary data.</text>
</comment>
<sequence length="254" mass="29543">MDFREDDGEALLVFFKIVHLKHRLVPERLQFSLLLEVAKLCEKYLCVELVQPWLKTWTDNLELRSKYPLAEQILYTHWVFGQEEEFEKVARMIVTEVKTNEDGQLLNKYGWLWSEPFPPGVDENIRRIRKETVAKLLAIPSNMVAKYERTNDNLCQLGDVSGEDNACDAISWGSLTRGMQLAGLWPIKPAEEVYLSVDEVASAIESIHIYYFHTHLTCGKINFHEDVARVMRRIENPVMEAQKIHMAHQRGLEE</sequence>
<keyword evidence="2" id="KW-1185">Reference proteome</keyword>